<dbReference type="EMBL" id="MSFO01000003">
    <property type="protein sequence ID" value="PLB50792.1"/>
    <property type="molecule type" value="Genomic_DNA"/>
</dbReference>
<proteinExistence type="predicted"/>
<reference evidence="1 2" key="1">
    <citation type="submission" date="2016-12" db="EMBL/GenBank/DDBJ databases">
        <title>The genomes of Aspergillus section Nigri reveals drivers in fungal speciation.</title>
        <authorList>
            <consortium name="DOE Joint Genome Institute"/>
            <person name="Vesth T.C."/>
            <person name="Nybo J."/>
            <person name="Theobald S."/>
            <person name="Brandl J."/>
            <person name="Frisvad J.C."/>
            <person name="Nielsen K.F."/>
            <person name="Lyhne E.K."/>
            <person name="Kogle M.E."/>
            <person name="Kuo A."/>
            <person name="Riley R."/>
            <person name="Clum A."/>
            <person name="Nolan M."/>
            <person name="Lipzen A."/>
            <person name="Salamov A."/>
            <person name="Henrissat B."/>
            <person name="Wiebenga A."/>
            <person name="De Vries R.P."/>
            <person name="Grigoriev I.V."/>
            <person name="Mortensen U.H."/>
            <person name="Andersen M.R."/>
            <person name="Baker S.E."/>
        </authorList>
    </citation>
    <scope>NUCLEOTIDE SEQUENCE [LARGE SCALE GENOMIC DNA]</scope>
    <source>
        <strain evidence="1 2">IBT 23096</strain>
    </source>
</reference>
<comment type="caution">
    <text evidence="1">The sequence shown here is derived from an EMBL/GenBank/DDBJ whole genome shotgun (WGS) entry which is preliminary data.</text>
</comment>
<protein>
    <submittedName>
        <fullName evidence="1">Uncharacterized protein</fullName>
    </submittedName>
</protein>
<accession>A0A2I2GD53</accession>
<evidence type="ECO:0000313" key="2">
    <source>
        <dbReference type="Proteomes" id="UP000234275"/>
    </source>
</evidence>
<dbReference type="RefSeq" id="XP_024706094.1">
    <property type="nucleotide sequence ID" value="XM_024854619.1"/>
</dbReference>
<dbReference type="AlphaFoldDB" id="A0A2I2GD53"/>
<dbReference type="GeneID" id="36562325"/>
<organism evidence="1 2">
    <name type="scientific">Aspergillus steynii IBT 23096</name>
    <dbReference type="NCBI Taxonomy" id="1392250"/>
    <lineage>
        <taxon>Eukaryota</taxon>
        <taxon>Fungi</taxon>
        <taxon>Dikarya</taxon>
        <taxon>Ascomycota</taxon>
        <taxon>Pezizomycotina</taxon>
        <taxon>Eurotiomycetes</taxon>
        <taxon>Eurotiomycetidae</taxon>
        <taxon>Eurotiales</taxon>
        <taxon>Aspergillaceae</taxon>
        <taxon>Aspergillus</taxon>
        <taxon>Aspergillus subgen. Circumdati</taxon>
    </lineage>
</organism>
<name>A0A2I2GD53_9EURO</name>
<gene>
    <name evidence="1" type="ORF">P170DRAFT_508920</name>
</gene>
<sequence length="479" mass="53325">MASPVRLSPQVQRIQQSLPYADIYTNASVNSMRSRENTQHRNLTLPHAHPDISRWQNPGGWGARHVNDTAPFTLWDEDARKFRFPDANEKQWIRNKYGNTRIGQSDWFMWIETDSPPHPIPLTLGCMPVRFTRIGERPYEALAPITYSNPRIKDPCPNLAWPRMSFPTREQSVRLLTALKPLANIRGIIYLPNWTIVELRYGDGRIYEPRSLPGRVAGRTTLYHHAEKPFYDGMTSQTRARAIDPSRRTSISGPLPQDDSNYLRRAYLTPGCRVESGYGSAGSSTESVNCATTLGVKLRNMRGQEAVTVAHHGFLISNDVYHPRASEDLIGTIFDTRPELDIAFAKLTPAASASFTNACNFQAEPPQRLVPGDMIQAGSWSEVDGMSSGLVSLMACGRYDMEPARPVGHPEIPFERWNAQSINSVFGVINATISDGICGAPIVDCDTGGITGFFHLFDGTVNCLSAHLDDLLAEGWQVV</sequence>
<dbReference type="STRING" id="1392250.A0A2I2GD53"/>
<dbReference type="VEuPathDB" id="FungiDB:P170DRAFT_508920"/>
<evidence type="ECO:0000313" key="1">
    <source>
        <dbReference type="EMBL" id="PLB50792.1"/>
    </source>
</evidence>
<dbReference type="OrthoDB" id="5361958at2759"/>
<dbReference type="Proteomes" id="UP000234275">
    <property type="component" value="Unassembled WGS sequence"/>
</dbReference>
<keyword evidence="2" id="KW-1185">Reference proteome</keyword>